<dbReference type="InterPro" id="IPR006683">
    <property type="entry name" value="Thioestr_dom"/>
</dbReference>
<dbReference type="OrthoDB" id="9813158at2"/>
<dbReference type="HOGENOM" id="CLU_089876_9_0_6"/>
<dbReference type="InterPro" id="IPR003736">
    <property type="entry name" value="PAAI_dom"/>
</dbReference>
<proteinExistence type="predicted"/>
<evidence type="ECO:0000259" key="2">
    <source>
        <dbReference type="Pfam" id="PF03061"/>
    </source>
</evidence>
<dbReference type="Proteomes" id="UP000006764">
    <property type="component" value="Chromosome"/>
</dbReference>
<protein>
    <recommendedName>
        <fullName evidence="2">Thioesterase domain-containing protein</fullName>
    </recommendedName>
</protein>
<dbReference type="CDD" id="cd03443">
    <property type="entry name" value="PaaI_thioesterase"/>
    <property type="match status" value="1"/>
</dbReference>
<dbReference type="NCBIfam" id="TIGR00369">
    <property type="entry name" value="unchar_dom_1"/>
    <property type="match status" value="1"/>
</dbReference>
<dbReference type="STRING" id="391936.S7S_11340"/>
<sequence>MNKLLSTDPIDAVSGTGPEVEAALPPVAFGDSPYARFLGIEQEAVDGALLYRMTFREQHIGNPLIKTFHGGIIASFAEVVAARHLQATGVLDDPSACTSMTFDYLRPAFAGSLRAEPEVVRAGRRFVVVEVNVFLEKSLVSRGRFIYRRPSIGN</sequence>
<dbReference type="Gene3D" id="3.10.129.10">
    <property type="entry name" value="Hotdog Thioesterase"/>
    <property type="match status" value="1"/>
</dbReference>
<dbReference type="KEGG" id="apac:S7S_11340"/>
<dbReference type="GO" id="GO:0016289">
    <property type="term" value="F:acyl-CoA hydrolase activity"/>
    <property type="evidence" value="ECO:0007669"/>
    <property type="project" value="UniProtKB-ARBA"/>
</dbReference>
<accession>A0A0B4XPL4</accession>
<dbReference type="RefSeq" id="WP_144401652.1">
    <property type="nucleotide sequence ID" value="NZ_CP004387.1"/>
</dbReference>
<organism evidence="3 4">
    <name type="scientific">Isoalcanivorax pacificus W11-5</name>
    <dbReference type="NCBI Taxonomy" id="391936"/>
    <lineage>
        <taxon>Bacteria</taxon>
        <taxon>Pseudomonadati</taxon>
        <taxon>Pseudomonadota</taxon>
        <taxon>Gammaproteobacteria</taxon>
        <taxon>Oceanospirillales</taxon>
        <taxon>Alcanivoracaceae</taxon>
        <taxon>Isoalcanivorax</taxon>
    </lineage>
</organism>
<dbReference type="InterPro" id="IPR029069">
    <property type="entry name" value="HotDog_dom_sf"/>
</dbReference>
<evidence type="ECO:0000256" key="1">
    <source>
        <dbReference type="ARBA" id="ARBA00022801"/>
    </source>
</evidence>
<dbReference type="EMBL" id="CP004387">
    <property type="protein sequence ID" value="AJD48680.1"/>
    <property type="molecule type" value="Genomic_DNA"/>
</dbReference>
<keyword evidence="1" id="KW-0378">Hydrolase</keyword>
<feature type="domain" description="Thioesterase" evidence="2">
    <location>
        <begin position="67"/>
        <end position="138"/>
    </location>
</feature>
<evidence type="ECO:0000313" key="3">
    <source>
        <dbReference type="EMBL" id="AJD48680.1"/>
    </source>
</evidence>
<gene>
    <name evidence="3" type="ORF">S7S_11340</name>
</gene>
<dbReference type="AlphaFoldDB" id="A0A0B4XPL4"/>
<keyword evidence="4" id="KW-1185">Reference proteome</keyword>
<reference evidence="3 4" key="1">
    <citation type="journal article" date="2012" name="J. Bacteriol.">
        <title>Genome sequence of an alkane-degrading bacterium, Alcanivorax pacificus type strain W11-5, isolated from deep sea sediment.</title>
        <authorList>
            <person name="Lai Q."/>
            <person name="Shao Z."/>
        </authorList>
    </citation>
    <scope>NUCLEOTIDE SEQUENCE [LARGE SCALE GENOMIC DNA]</scope>
    <source>
        <strain evidence="3 4">W11-5</strain>
    </source>
</reference>
<name>A0A0B4XPL4_9GAMM</name>
<dbReference type="SUPFAM" id="SSF54637">
    <property type="entry name" value="Thioesterase/thiol ester dehydrase-isomerase"/>
    <property type="match status" value="1"/>
</dbReference>
<evidence type="ECO:0000313" key="4">
    <source>
        <dbReference type="Proteomes" id="UP000006764"/>
    </source>
</evidence>
<dbReference type="Pfam" id="PF03061">
    <property type="entry name" value="4HBT"/>
    <property type="match status" value="1"/>
</dbReference>